<dbReference type="Proteomes" id="UP000182057">
    <property type="component" value="Unassembled WGS sequence"/>
</dbReference>
<proteinExistence type="predicted"/>
<dbReference type="SUPFAM" id="SSF74853">
    <property type="entry name" value="Lamin A/C globular tail domain"/>
    <property type="match status" value="1"/>
</dbReference>
<evidence type="ECO:0000256" key="3">
    <source>
        <dbReference type="ARBA" id="ARBA00022692"/>
    </source>
</evidence>
<gene>
    <name evidence="8" type="ORF">TFUB20_00927</name>
</gene>
<evidence type="ECO:0000256" key="1">
    <source>
        <dbReference type="ARBA" id="ARBA00004236"/>
    </source>
</evidence>
<evidence type="ECO:0000259" key="7">
    <source>
        <dbReference type="PROSITE" id="PS51841"/>
    </source>
</evidence>
<dbReference type="GO" id="GO:0036376">
    <property type="term" value="P:sodium ion export across plasma membrane"/>
    <property type="evidence" value="ECO:0007669"/>
    <property type="project" value="InterPro"/>
</dbReference>
<sequence>MKKTGIFLAILMLIGGFYANGQSTSSIRLNEVLVINVDNFVDEYGSRSGWIELYNNSPGTVDIRGCYISNDPSDPKKYMIPKGDVKTKIPPRQHVLFWADNRPFHGTFHLNFVLDPQKENRLFFFDSDGKTLIDQVTIPTGQQPDVSYGLTLDGVGTWEALSKVTPDMNNKTLDSNEKIENFQRNDSFGVGMTLTAMTVVFLGLLLLYLIFKQVGRSAIKMSRRRAEKVSGGRSVTHNTNEPGAVFAAIATALYEVAEDAHDFENTVLTIHRVARNYSPWSSKIYGLRSLPDKK</sequence>
<dbReference type="GO" id="GO:0005886">
    <property type="term" value="C:plasma membrane"/>
    <property type="evidence" value="ECO:0007669"/>
    <property type="project" value="UniProtKB-SubCell"/>
</dbReference>
<evidence type="ECO:0000256" key="2">
    <source>
        <dbReference type="ARBA" id="ARBA00022475"/>
    </source>
</evidence>
<dbReference type="Gene3D" id="2.60.40.1260">
    <property type="entry name" value="Lamin Tail domain"/>
    <property type="match status" value="1"/>
</dbReference>
<evidence type="ECO:0000256" key="6">
    <source>
        <dbReference type="SAM" id="Phobius"/>
    </source>
</evidence>
<dbReference type="OrthoDB" id="1446022at2"/>
<feature type="transmembrane region" description="Helical" evidence="6">
    <location>
        <begin position="188"/>
        <end position="211"/>
    </location>
</feature>
<dbReference type="RefSeq" id="WP_074449637.1">
    <property type="nucleotide sequence ID" value="NZ_FMMM01000031.1"/>
</dbReference>
<protein>
    <recommendedName>
        <fullName evidence="7">LTD domain-containing protein</fullName>
    </recommendedName>
</protein>
<dbReference type="InterPro" id="IPR001322">
    <property type="entry name" value="Lamin_tail_dom"/>
</dbReference>
<keyword evidence="4 6" id="KW-1133">Transmembrane helix</keyword>
<dbReference type="GO" id="GO:0015081">
    <property type="term" value="F:sodium ion transmembrane transporter activity"/>
    <property type="evidence" value="ECO:0007669"/>
    <property type="project" value="InterPro"/>
</dbReference>
<dbReference type="PROSITE" id="PS51841">
    <property type="entry name" value="LTD"/>
    <property type="match status" value="1"/>
</dbReference>
<dbReference type="Pfam" id="PF04277">
    <property type="entry name" value="OAD_gamma"/>
    <property type="match status" value="1"/>
</dbReference>
<reference evidence="8 9" key="1">
    <citation type="submission" date="2016-09" db="EMBL/GenBank/DDBJ databases">
        <authorList>
            <person name="Capua I."/>
            <person name="De Benedictis P."/>
            <person name="Joannis T."/>
            <person name="Lombin L.H."/>
            <person name="Cattoli G."/>
        </authorList>
    </citation>
    <scope>NUCLEOTIDE SEQUENCE [LARGE SCALE GENOMIC DNA]</scope>
    <source>
        <strain evidence="8 9">UB20</strain>
    </source>
</reference>
<accession>A0A1D3UIV4</accession>
<evidence type="ECO:0000313" key="8">
    <source>
        <dbReference type="EMBL" id="SCQ20090.1"/>
    </source>
</evidence>
<keyword evidence="5 6" id="KW-0472">Membrane</keyword>
<dbReference type="Pfam" id="PF00932">
    <property type="entry name" value="LTD"/>
    <property type="match status" value="1"/>
</dbReference>
<comment type="subcellular location">
    <subcellularLocation>
        <location evidence="1">Cell membrane</location>
    </subcellularLocation>
</comment>
<dbReference type="InterPro" id="IPR005899">
    <property type="entry name" value="Na_pump_deCOase"/>
</dbReference>
<dbReference type="AlphaFoldDB" id="A0A1D3UIV4"/>
<dbReference type="EMBL" id="FMMM01000031">
    <property type="protein sequence ID" value="SCQ20090.1"/>
    <property type="molecule type" value="Genomic_DNA"/>
</dbReference>
<feature type="domain" description="LTD" evidence="7">
    <location>
        <begin position="17"/>
        <end position="140"/>
    </location>
</feature>
<organism evidence="8 9">
    <name type="scientific">Tannerella forsythia</name>
    <name type="common">Bacteroides forsythus</name>
    <dbReference type="NCBI Taxonomy" id="28112"/>
    <lineage>
        <taxon>Bacteria</taxon>
        <taxon>Pseudomonadati</taxon>
        <taxon>Bacteroidota</taxon>
        <taxon>Bacteroidia</taxon>
        <taxon>Bacteroidales</taxon>
        <taxon>Tannerellaceae</taxon>
        <taxon>Tannerella</taxon>
    </lineage>
</organism>
<evidence type="ECO:0000256" key="4">
    <source>
        <dbReference type="ARBA" id="ARBA00022989"/>
    </source>
</evidence>
<name>A0A1D3UIV4_TANFO</name>
<evidence type="ECO:0000313" key="9">
    <source>
        <dbReference type="Proteomes" id="UP000182057"/>
    </source>
</evidence>
<evidence type="ECO:0000256" key="5">
    <source>
        <dbReference type="ARBA" id="ARBA00023136"/>
    </source>
</evidence>
<keyword evidence="2" id="KW-1003">Cell membrane</keyword>
<keyword evidence="3 6" id="KW-0812">Transmembrane</keyword>
<dbReference type="InterPro" id="IPR036415">
    <property type="entry name" value="Lamin_tail_dom_sf"/>
</dbReference>